<feature type="compositionally biased region" description="Polar residues" evidence="2">
    <location>
        <begin position="1"/>
        <end position="17"/>
    </location>
</feature>
<dbReference type="InterPro" id="IPR044855">
    <property type="entry name" value="CoA-Trfase_III_dom3_sf"/>
</dbReference>
<protein>
    <submittedName>
        <fullName evidence="3">CoA transferase</fullName>
    </submittedName>
</protein>
<evidence type="ECO:0000313" key="4">
    <source>
        <dbReference type="Proteomes" id="UP001216674"/>
    </source>
</evidence>
<dbReference type="PANTHER" id="PTHR48207:SF3">
    <property type="entry name" value="SUCCINATE--HYDROXYMETHYLGLUTARATE COA-TRANSFERASE"/>
    <property type="match status" value="1"/>
</dbReference>
<keyword evidence="1 3" id="KW-0808">Transferase</keyword>
<dbReference type="RefSeq" id="WP_276267089.1">
    <property type="nucleotide sequence ID" value="NZ_JARJLM010000455.1"/>
</dbReference>
<dbReference type="Pfam" id="PF02515">
    <property type="entry name" value="CoA_transf_3"/>
    <property type="match status" value="1"/>
</dbReference>
<feature type="region of interest" description="Disordered" evidence="2">
    <location>
        <begin position="1"/>
        <end position="20"/>
    </location>
</feature>
<dbReference type="InterPro" id="IPR050483">
    <property type="entry name" value="CoA-transferase_III_domain"/>
</dbReference>
<organism evidence="3 4">
    <name type="scientific">Cupriavidus basilensis</name>
    <dbReference type="NCBI Taxonomy" id="68895"/>
    <lineage>
        <taxon>Bacteria</taxon>
        <taxon>Pseudomonadati</taxon>
        <taxon>Pseudomonadota</taxon>
        <taxon>Betaproteobacteria</taxon>
        <taxon>Burkholderiales</taxon>
        <taxon>Burkholderiaceae</taxon>
        <taxon>Cupriavidus</taxon>
    </lineage>
</organism>
<dbReference type="SUPFAM" id="SSF89796">
    <property type="entry name" value="CoA-transferase family III (CaiB/BaiF)"/>
    <property type="match status" value="1"/>
</dbReference>
<evidence type="ECO:0000313" key="3">
    <source>
        <dbReference type="EMBL" id="MDF3836691.1"/>
    </source>
</evidence>
<dbReference type="Gene3D" id="3.30.1540.10">
    <property type="entry name" value="formyl-coa transferase, domain 3"/>
    <property type="match status" value="1"/>
</dbReference>
<dbReference type="Gene3D" id="3.40.50.10540">
    <property type="entry name" value="Crotonobetainyl-coa:carnitine coa-transferase, domain 1"/>
    <property type="match status" value="1"/>
</dbReference>
<evidence type="ECO:0000256" key="2">
    <source>
        <dbReference type="SAM" id="MobiDB-lite"/>
    </source>
</evidence>
<keyword evidence="4" id="KW-1185">Reference proteome</keyword>
<sequence length="429" mass="46404">MTSSISPKGENPQQPFAGTNRGPLEGVVVLDFTTHKSGPMATYLLAAMGATVIKIEEIKGDAVRGFAPFIGPDGGLTMWREHPDAMSVPILNRARGKHSVTLNLKRPEAMTIYRELASRADVVIENYSGGTADRLGIGYAATRVINPRIVYCSISGFGASAMSGRKALDVVIQALSGMMLASGEEGQPPVRVGMSVADTVAPLFAVMGINAALFRRGQTGRGEYVDISMLGTLTAFLASEEWQALERLGQPTRTGNFNVRSTPFGVFRCRDGYIATAAGTHDTFAHALFRMMGRAEWVEDPRYATLSARSQRNAEIVAAVDAWCGEQTRDEVEARMLKAGIPVAKVRSPSEALNDPAVNERQEVVNLSHPALGVMPDLKTMGLPIRFHETEYGTRTAAPCLGQHNELVYRDWLGFSDEALQAWKAAGVF</sequence>
<dbReference type="GO" id="GO:0016740">
    <property type="term" value="F:transferase activity"/>
    <property type="evidence" value="ECO:0007669"/>
    <property type="project" value="UniProtKB-KW"/>
</dbReference>
<evidence type="ECO:0000256" key="1">
    <source>
        <dbReference type="ARBA" id="ARBA00022679"/>
    </source>
</evidence>
<reference evidence="3 4" key="1">
    <citation type="submission" date="2023-03" db="EMBL/GenBank/DDBJ databases">
        <title>Draft assemblies of triclosan tolerant bacteria isolated from returned activated sludge.</title>
        <authorList>
            <person name="Van Hamelsveld S."/>
        </authorList>
    </citation>
    <scope>NUCLEOTIDE SEQUENCE [LARGE SCALE GENOMIC DNA]</scope>
    <source>
        <strain evidence="3 4">GW210010_S58</strain>
    </source>
</reference>
<dbReference type="Proteomes" id="UP001216674">
    <property type="component" value="Unassembled WGS sequence"/>
</dbReference>
<dbReference type="InterPro" id="IPR003673">
    <property type="entry name" value="CoA-Trfase_fam_III"/>
</dbReference>
<name>A0ABT6AVN5_9BURK</name>
<accession>A0ABT6AVN5</accession>
<comment type="caution">
    <text evidence="3">The sequence shown here is derived from an EMBL/GenBank/DDBJ whole genome shotgun (WGS) entry which is preliminary data.</text>
</comment>
<dbReference type="PANTHER" id="PTHR48207">
    <property type="entry name" value="SUCCINATE--HYDROXYMETHYLGLUTARATE COA-TRANSFERASE"/>
    <property type="match status" value="1"/>
</dbReference>
<proteinExistence type="predicted"/>
<dbReference type="InterPro" id="IPR023606">
    <property type="entry name" value="CoA-Trfase_III_dom_1_sf"/>
</dbReference>
<dbReference type="EMBL" id="JARJLM010000455">
    <property type="protein sequence ID" value="MDF3836691.1"/>
    <property type="molecule type" value="Genomic_DNA"/>
</dbReference>
<gene>
    <name evidence="3" type="ORF">P3W85_27595</name>
</gene>